<feature type="compositionally biased region" description="Low complexity" evidence="1">
    <location>
        <begin position="1"/>
        <end position="25"/>
    </location>
</feature>
<evidence type="ECO:0000256" key="1">
    <source>
        <dbReference type="SAM" id="MobiDB-lite"/>
    </source>
</evidence>
<dbReference type="Pfam" id="PF00462">
    <property type="entry name" value="Glutaredoxin"/>
    <property type="match status" value="1"/>
</dbReference>
<feature type="domain" description="Glutaredoxin" evidence="2">
    <location>
        <begin position="174"/>
        <end position="242"/>
    </location>
</feature>
<dbReference type="AlphaFoldDB" id="A0AAN9RHX1"/>
<dbReference type="InterPro" id="IPR036249">
    <property type="entry name" value="Thioredoxin-like_sf"/>
</dbReference>
<dbReference type="Pfam" id="PF23733">
    <property type="entry name" value="GRXCR1-2_C"/>
    <property type="match status" value="1"/>
</dbReference>
<keyword evidence="4" id="KW-1185">Reference proteome</keyword>
<dbReference type="PANTHER" id="PTHR45669:SF26">
    <property type="entry name" value="GLUTAREDOXIN DOMAIN-CONTAINING PROTEIN"/>
    <property type="match status" value="1"/>
</dbReference>
<protein>
    <recommendedName>
        <fullName evidence="2">Glutaredoxin domain-containing protein</fullName>
    </recommendedName>
</protein>
<dbReference type="CDD" id="cd03031">
    <property type="entry name" value="GRX_GRX_like"/>
    <property type="match status" value="1"/>
</dbReference>
<reference evidence="3 4" key="1">
    <citation type="submission" date="2024-01" db="EMBL/GenBank/DDBJ databases">
        <title>The genomes of 5 underutilized Papilionoideae crops provide insights into root nodulation and disease resistanc.</title>
        <authorList>
            <person name="Jiang F."/>
        </authorList>
    </citation>
    <scope>NUCLEOTIDE SEQUENCE [LARGE SCALE GENOMIC DNA]</scope>
    <source>
        <strain evidence="3">JINMINGXINNONG_FW02</strain>
        <tissue evidence="3">Leaves</tissue>
    </source>
</reference>
<evidence type="ECO:0000259" key="2">
    <source>
        <dbReference type="Pfam" id="PF00462"/>
    </source>
</evidence>
<organism evidence="3 4">
    <name type="scientific">Phaseolus coccineus</name>
    <name type="common">Scarlet runner bean</name>
    <name type="synonym">Phaseolus multiflorus</name>
    <dbReference type="NCBI Taxonomy" id="3886"/>
    <lineage>
        <taxon>Eukaryota</taxon>
        <taxon>Viridiplantae</taxon>
        <taxon>Streptophyta</taxon>
        <taxon>Embryophyta</taxon>
        <taxon>Tracheophyta</taxon>
        <taxon>Spermatophyta</taxon>
        <taxon>Magnoliopsida</taxon>
        <taxon>eudicotyledons</taxon>
        <taxon>Gunneridae</taxon>
        <taxon>Pentapetalae</taxon>
        <taxon>rosids</taxon>
        <taxon>fabids</taxon>
        <taxon>Fabales</taxon>
        <taxon>Fabaceae</taxon>
        <taxon>Papilionoideae</taxon>
        <taxon>50 kb inversion clade</taxon>
        <taxon>NPAAA clade</taxon>
        <taxon>indigoferoid/millettioid clade</taxon>
        <taxon>Phaseoleae</taxon>
        <taxon>Phaseolus</taxon>
    </lineage>
</organism>
<gene>
    <name evidence="3" type="ORF">VNO80_05493</name>
</gene>
<comment type="caution">
    <text evidence="3">The sequence shown here is derived from an EMBL/GenBank/DDBJ whole genome shotgun (WGS) entry which is preliminary data.</text>
</comment>
<name>A0AAN9RHX1_PHACN</name>
<feature type="region of interest" description="Disordered" evidence="1">
    <location>
        <begin position="1"/>
        <end position="80"/>
    </location>
</feature>
<dbReference type="PROSITE" id="PS51354">
    <property type="entry name" value="GLUTAREDOXIN_2"/>
    <property type="match status" value="1"/>
</dbReference>
<proteinExistence type="predicted"/>
<dbReference type="SUPFAM" id="SSF52833">
    <property type="entry name" value="Thioredoxin-like"/>
    <property type="match status" value="1"/>
</dbReference>
<feature type="region of interest" description="Disordered" evidence="1">
    <location>
        <begin position="93"/>
        <end position="115"/>
    </location>
</feature>
<accession>A0AAN9RHX1</accession>
<evidence type="ECO:0000313" key="4">
    <source>
        <dbReference type="Proteomes" id="UP001374584"/>
    </source>
</evidence>
<feature type="compositionally biased region" description="Basic residues" evidence="1">
    <location>
        <begin position="131"/>
        <end position="144"/>
    </location>
</feature>
<dbReference type="Gene3D" id="3.40.30.10">
    <property type="entry name" value="Glutaredoxin"/>
    <property type="match status" value="1"/>
</dbReference>
<feature type="region of interest" description="Disordered" evidence="1">
    <location>
        <begin position="131"/>
        <end position="163"/>
    </location>
</feature>
<dbReference type="Proteomes" id="UP001374584">
    <property type="component" value="Unassembled WGS sequence"/>
</dbReference>
<dbReference type="EMBL" id="JAYMYR010000003">
    <property type="protein sequence ID" value="KAK7372124.1"/>
    <property type="molecule type" value="Genomic_DNA"/>
</dbReference>
<dbReference type="PANTHER" id="PTHR45669">
    <property type="entry name" value="GLUTAREDOXIN DOMAIN-CONTAINING CYSTEINE-RICH PROTEIN CG12206-RELATED"/>
    <property type="match status" value="1"/>
</dbReference>
<sequence length="325" mass="36515">MPLLSPKQPLLPKTHSFPKISSFSKSKSKAKSKSPESQSRELKKQGKKNREKIETFPPSMWRPWGKSTVQTSPSSSSFSCSSFKDIQTLCLDEPPQRQNQPHQDKPSPSPSRKPSIFHRVRLANSLLRTWSSHHHPQPSKHPKTLSHPDPPVPNVSKPEKEPRIYFPGTEERVVVYYTSLHAVRPTFDACKNVFSILCGFRVLIDDRDVSMDSGFATELSHIMGLSRAELELPRIFIGGKYIGGIEELRQLNEVGELKKLLQDLPAVDPSECRTCAAHRFILCDKCNGSTRLFVDNKLGFKPCNLCNENGLLRCPSCLSTSPTSL</sequence>
<evidence type="ECO:0000313" key="3">
    <source>
        <dbReference type="EMBL" id="KAK7372124.1"/>
    </source>
</evidence>
<dbReference type="InterPro" id="IPR002109">
    <property type="entry name" value="Glutaredoxin"/>
</dbReference>